<comment type="catalytic activity">
    <reaction evidence="5">
        <text>dTDP-beta-L-rhamnose + NADP(+) = dTDP-4-dehydro-beta-L-rhamnose + NADPH + H(+)</text>
        <dbReference type="Rhea" id="RHEA:21796"/>
        <dbReference type="ChEBI" id="CHEBI:15378"/>
        <dbReference type="ChEBI" id="CHEBI:57510"/>
        <dbReference type="ChEBI" id="CHEBI:57783"/>
        <dbReference type="ChEBI" id="CHEBI:58349"/>
        <dbReference type="ChEBI" id="CHEBI:62830"/>
        <dbReference type="EC" id="1.1.1.133"/>
    </reaction>
</comment>
<dbReference type="Gene3D" id="3.90.25.10">
    <property type="entry name" value="UDP-galactose 4-epimerase, domain 1"/>
    <property type="match status" value="1"/>
</dbReference>
<keyword evidence="6 8" id="KW-0560">Oxidoreductase</keyword>
<dbReference type="EMBL" id="CM001167">
    <property type="protein sequence ID" value="EGJ71131.1"/>
    <property type="molecule type" value="Genomic_DNA"/>
</dbReference>
<comment type="similarity">
    <text evidence="2 6">Belongs to the dTDP-4-dehydrorhamnose reductase family.</text>
</comment>
<comment type="function">
    <text evidence="6">Catalyzes the reduction of dTDP-6-deoxy-L-lyxo-4-hexulose to yield dTDP-L-rhamnose.</text>
</comment>
<dbReference type="NCBIfam" id="TIGR01214">
    <property type="entry name" value="rmlD"/>
    <property type="match status" value="1"/>
</dbReference>
<dbReference type="AlphaFoldDB" id="F3ZU30"/>
<sequence>MNILITGANGQLGSEFRELSPLYSSYNFFFAGCDSLNICEVEAVREYISAHNIDFIINCAAYTAVNAAEENPVDCDKVNHTAVSNLAKVADEYDAGLIHFSTDYVFDGSKNTPYTEEDPTSARAIYGITKLASERVTLAKCNKAMVIRTSWVYSFYGHNFVKTVLKQLQLRGSMGVVYDQIGTPTYAKDLAKFVLNVLSTDFIPGLYHYSNEGVCSWFDFAKMVQRFAGLKGEIYPIHSDQYPAKAPRPAYSVLDKTKVKDTYNIKIPYWVDSLEECIQRIQNDTNK</sequence>
<dbReference type="Proteomes" id="UP000018439">
    <property type="component" value="Chromosome"/>
</dbReference>
<name>F3ZU30_9BACE</name>
<dbReference type="SUPFAM" id="SSF51735">
    <property type="entry name" value="NAD(P)-binding Rossmann-fold domains"/>
    <property type="match status" value="1"/>
</dbReference>
<protein>
    <recommendedName>
        <fullName evidence="4 6">dTDP-4-dehydrorhamnose reductase</fullName>
        <ecNumber evidence="3 6">1.1.1.133</ecNumber>
    </recommendedName>
</protein>
<comment type="pathway">
    <text evidence="1 6">Carbohydrate biosynthesis; dTDP-L-rhamnose biosynthesis.</text>
</comment>
<evidence type="ECO:0000256" key="1">
    <source>
        <dbReference type="ARBA" id="ARBA00004781"/>
    </source>
</evidence>
<dbReference type="OrthoDB" id="9803892at2"/>
<evidence type="ECO:0000256" key="6">
    <source>
        <dbReference type="RuleBase" id="RU364082"/>
    </source>
</evidence>
<evidence type="ECO:0000256" key="4">
    <source>
        <dbReference type="ARBA" id="ARBA00017099"/>
    </source>
</evidence>
<dbReference type="InterPro" id="IPR036291">
    <property type="entry name" value="NAD(P)-bd_dom_sf"/>
</dbReference>
<evidence type="ECO:0000313" key="9">
    <source>
        <dbReference type="Proteomes" id="UP000018439"/>
    </source>
</evidence>
<feature type="domain" description="RmlD-like substrate binding" evidence="7">
    <location>
        <begin position="1"/>
        <end position="282"/>
    </location>
</feature>
<dbReference type="GO" id="GO:0008831">
    <property type="term" value="F:dTDP-4-dehydrorhamnose reductase activity"/>
    <property type="evidence" value="ECO:0007669"/>
    <property type="project" value="UniProtKB-EC"/>
</dbReference>
<dbReference type="CDD" id="cd05254">
    <property type="entry name" value="dTDP_HR_like_SDR_e"/>
    <property type="match status" value="1"/>
</dbReference>
<dbReference type="PANTHER" id="PTHR10491:SF4">
    <property type="entry name" value="METHIONINE ADENOSYLTRANSFERASE 2 SUBUNIT BETA"/>
    <property type="match status" value="1"/>
</dbReference>
<keyword evidence="9" id="KW-1185">Reference proteome</keyword>
<dbReference type="Gene3D" id="3.40.50.720">
    <property type="entry name" value="NAD(P)-binding Rossmann-like Domain"/>
    <property type="match status" value="1"/>
</dbReference>
<dbReference type="EC" id="1.1.1.133" evidence="3 6"/>
<organism evidence="8 9">
    <name type="scientific">Bacteroides coprosuis DSM 18011</name>
    <dbReference type="NCBI Taxonomy" id="679937"/>
    <lineage>
        <taxon>Bacteria</taxon>
        <taxon>Pseudomonadati</taxon>
        <taxon>Bacteroidota</taxon>
        <taxon>Bacteroidia</taxon>
        <taxon>Bacteroidales</taxon>
        <taxon>Bacteroidaceae</taxon>
        <taxon>Bacteroides</taxon>
    </lineage>
</organism>
<dbReference type="UniPathway" id="UPA00124"/>
<dbReference type="STRING" id="679937.Bcop_0923"/>
<dbReference type="InterPro" id="IPR029903">
    <property type="entry name" value="RmlD-like-bd"/>
</dbReference>
<evidence type="ECO:0000256" key="2">
    <source>
        <dbReference type="ARBA" id="ARBA00010944"/>
    </source>
</evidence>
<dbReference type="GO" id="GO:0005829">
    <property type="term" value="C:cytosol"/>
    <property type="evidence" value="ECO:0007669"/>
    <property type="project" value="TreeGrafter"/>
</dbReference>
<keyword evidence="6" id="KW-0521">NADP</keyword>
<gene>
    <name evidence="8" type="ORF">Bcop_0923</name>
</gene>
<reference evidence="8 9" key="1">
    <citation type="journal article" date="2011" name="Stand. Genomic Sci.">
        <title>Non-contiguous finished genome sequence of Bacteroides coprosuis type strain (PC139).</title>
        <authorList>
            <person name="Land M."/>
            <person name="Held B."/>
            <person name="Gronow S."/>
            <person name="Abt B."/>
            <person name="Lucas S."/>
            <person name="Del Rio T.G."/>
            <person name="Nolan M."/>
            <person name="Tice H."/>
            <person name="Cheng J.F."/>
            <person name="Pitluck S."/>
            <person name="Liolios K."/>
            <person name="Pagani I."/>
            <person name="Ivanova N."/>
            <person name="Mavromatis K."/>
            <person name="Mikhailova N."/>
            <person name="Pati A."/>
            <person name="Tapia R."/>
            <person name="Han C."/>
            <person name="Goodwin L."/>
            <person name="Chen A."/>
            <person name="Palaniappan K."/>
            <person name="Hauser L."/>
            <person name="Brambilla E.M."/>
            <person name="Rohde M."/>
            <person name="Goker M."/>
            <person name="Detter J.C."/>
            <person name="Woyke T."/>
            <person name="Bristow J."/>
            <person name="Eisen J.A."/>
            <person name="Markowitz V."/>
            <person name="Hugenholtz P."/>
            <person name="Kyrpides N.C."/>
            <person name="Klenk H.P."/>
            <person name="Lapidus A."/>
        </authorList>
    </citation>
    <scope>NUCLEOTIDE SEQUENCE</scope>
    <source>
        <strain evidence="8 9">DSM 18011</strain>
    </source>
</reference>
<evidence type="ECO:0000256" key="3">
    <source>
        <dbReference type="ARBA" id="ARBA00012929"/>
    </source>
</evidence>
<evidence type="ECO:0000313" key="8">
    <source>
        <dbReference type="EMBL" id="EGJ71131.1"/>
    </source>
</evidence>
<accession>F3ZU30</accession>
<dbReference type="PANTHER" id="PTHR10491">
    <property type="entry name" value="DTDP-4-DEHYDRORHAMNOSE REDUCTASE"/>
    <property type="match status" value="1"/>
</dbReference>
<dbReference type="eggNOG" id="COG1091">
    <property type="taxonomic scope" value="Bacteria"/>
</dbReference>
<dbReference type="InterPro" id="IPR005913">
    <property type="entry name" value="dTDP_dehydrorham_reduct"/>
</dbReference>
<proteinExistence type="inferred from homology"/>
<dbReference type="HOGENOM" id="CLU_045518_1_2_10"/>
<evidence type="ECO:0000256" key="5">
    <source>
        <dbReference type="ARBA" id="ARBA00048200"/>
    </source>
</evidence>
<dbReference type="GO" id="GO:0019305">
    <property type="term" value="P:dTDP-rhamnose biosynthetic process"/>
    <property type="evidence" value="ECO:0007669"/>
    <property type="project" value="UniProtKB-UniPathway"/>
</dbReference>
<evidence type="ECO:0000259" key="7">
    <source>
        <dbReference type="Pfam" id="PF04321"/>
    </source>
</evidence>
<dbReference type="Pfam" id="PF04321">
    <property type="entry name" value="RmlD_sub_bind"/>
    <property type="match status" value="1"/>
</dbReference>